<dbReference type="AlphaFoldDB" id="A0AAV6U3A2"/>
<dbReference type="PROSITE" id="PS50102">
    <property type="entry name" value="RRM"/>
    <property type="match status" value="1"/>
</dbReference>
<dbReference type="Proteomes" id="UP000827092">
    <property type="component" value="Unassembled WGS sequence"/>
</dbReference>
<evidence type="ECO:0000256" key="6">
    <source>
        <dbReference type="ARBA" id="ARBA00023242"/>
    </source>
</evidence>
<feature type="compositionally biased region" description="Pro residues" evidence="8">
    <location>
        <begin position="366"/>
        <end position="379"/>
    </location>
</feature>
<evidence type="ECO:0000313" key="10">
    <source>
        <dbReference type="EMBL" id="KAG8178695.1"/>
    </source>
</evidence>
<feature type="region of interest" description="Disordered" evidence="8">
    <location>
        <begin position="157"/>
        <end position="436"/>
    </location>
</feature>
<accession>A0AAV6U3A2</accession>
<comment type="subcellular location">
    <subcellularLocation>
        <location evidence="1">Nucleus</location>
    </subcellularLocation>
</comment>
<dbReference type="EMBL" id="JAFNEN010000675">
    <property type="protein sequence ID" value="KAG8178695.1"/>
    <property type="molecule type" value="Genomic_DNA"/>
</dbReference>
<feature type="compositionally biased region" description="Pro residues" evidence="8">
    <location>
        <begin position="276"/>
        <end position="327"/>
    </location>
</feature>
<dbReference type="Pfam" id="PF00076">
    <property type="entry name" value="RRM_1"/>
    <property type="match status" value="1"/>
</dbReference>
<comment type="caution">
    <text evidence="10">The sequence shown here is derived from an EMBL/GenBank/DDBJ whole genome shotgun (WGS) entry which is preliminary data.</text>
</comment>
<keyword evidence="11" id="KW-1185">Reference proteome</keyword>
<reference evidence="10 11" key="1">
    <citation type="journal article" date="2022" name="Nat. Ecol. Evol.">
        <title>A masculinizing supergene underlies an exaggerated male reproductive morph in a spider.</title>
        <authorList>
            <person name="Hendrickx F."/>
            <person name="De Corte Z."/>
            <person name="Sonet G."/>
            <person name="Van Belleghem S.M."/>
            <person name="Kostlbacher S."/>
            <person name="Vangestel C."/>
        </authorList>
    </citation>
    <scope>NUCLEOTIDE SEQUENCE [LARGE SCALE GENOMIC DNA]</scope>
    <source>
        <strain evidence="10">W744_W776</strain>
    </source>
</reference>
<feature type="compositionally biased region" description="Acidic residues" evidence="8">
    <location>
        <begin position="1"/>
        <end position="19"/>
    </location>
</feature>
<evidence type="ECO:0000256" key="4">
    <source>
        <dbReference type="ARBA" id="ARBA00022664"/>
    </source>
</evidence>
<evidence type="ECO:0000256" key="8">
    <source>
        <dbReference type="SAM" id="MobiDB-lite"/>
    </source>
</evidence>
<feature type="region of interest" description="Disordered" evidence="8">
    <location>
        <begin position="503"/>
        <end position="577"/>
    </location>
</feature>
<feature type="compositionally biased region" description="Basic and acidic residues" evidence="8">
    <location>
        <begin position="510"/>
        <end position="577"/>
    </location>
</feature>
<evidence type="ECO:0000313" key="11">
    <source>
        <dbReference type="Proteomes" id="UP000827092"/>
    </source>
</evidence>
<dbReference type="InterPro" id="IPR034772">
    <property type="entry name" value="CPSF6/7"/>
</dbReference>
<sequence length="577" mass="64306">MADADIDLYADDIDPDFNQDGDYNHDNNVDLYDDVITAPSDDHNDEGRPSSTGSSSPHHSRHSGGKRVAVYVGNLTWWTTDQDLTEAMSSLGVNDILEIKFYENRANGQSKGFCVVALSSENSLRIVMDKLPKKELHGQNPAVTACTRQNLNYFEMQSRKGGHGGSNRHDNSNERRSRDRDRERDRDSRDMRQDNRSMQQDRGSRSRGNSAPQNYNHQQQRGGPPPPSHMHPPPQGPPPPQYQPGRTPWIAGPPPQIHHMPPPPARPGAPHVNTGAPPPPPGLQAPPPVRPGPPPPNNMRLPPPRGPMPPMGPRNVPPPDTRGPPPGNEWERHLSQPPPSHMPPQPVGPPNRPPPPVPAPGQGIPPNLPPPGPPMPSPHLNPAFFHQQGVPPALVPSSQGGDIYNRPPPVNFPEYRPINERGGQEPPAPAVSEAEFEEIMGRNRTVSSSAIARAVADASAADFASAIETLVTAISLIKQSKVANDERCKILISSLQDTLHGIESKSYGSRSKERARSRERERSRERSSRREKSSRRDRSRSRDREYRDRSRERDRYHEDRYRDKDRDHDRDRRSSRH</sequence>
<dbReference type="SUPFAM" id="SSF54928">
    <property type="entry name" value="RNA-binding domain, RBD"/>
    <property type="match status" value="1"/>
</dbReference>
<evidence type="ECO:0000256" key="5">
    <source>
        <dbReference type="ARBA" id="ARBA00022884"/>
    </source>
</evidence>
<dbReference type="PANTHER" id="PTHR23204">
    <property type="entry name" value="CLEAVAGE AND POLYADENYLATION SPECIFIC FACTOR"/>
    <property type="match status" value="1"/>
</dbReference>
<feature type="compositionally biased region" description="Pro residues" evidence="8">
    <location>
        <begin position="223"/>
        <end position="242"/>
    </location>
</feature>
<evidence type="ECO:0000256" key="2">
    <source>
        <dbReference type="ARBA" id="ARBA00006265"/>
    </source>
</evidence>
<organism evidence="10 11">
    <name type="scientific">Oedothorax gibbosus</name>
    <dbReference type="NCBI Taxonomy" id="931172"/>
    <lineage>
        <taxon>Eukaryota</taxon>
        <taxon>Metazoa</taxon>
        <taxon>Ecdysozoa</taxon>
        <taxon>Arthropoda</taxon>
        <taxon>Chelicerata</taxon>
        <taxon>Arachnida</taxon>
        <taxon>Araneae</taxon>
        <taxon>Araneomorphae</taxon>
        <taxon>Entelegynae</taxon>
        <taxon>Araneoidea</taxon>
        <taxon>Linyphiidae</taxon>
        <taxon>Erigoninae</taxon>
        <taxon>Oedothorax</taxon>
    </lineage>
</organism>
<dbReference type="GO" id="GO:0005634">
    <property type="term" value="C:nucleus"/>
    <property type="evidence" value="ECO:0007669"/>
    <property type="project" value="UniProtKB-SubCell"/>
</dbReference>
<evidence type="ECO:0000256" key="1">
    <source>
        <dbReference type="ARBA" id="ARBA00004123"/>
    </source>
</evidence>
<keyword evidence="6" id="KW-0539">Nucleus</keyword>
<evidence type="ECO:0000256" key="3">
    <source>
        <dbReference type="ARBA" id="ARBA00016259"/>
    </source>
</evidence>
<feature type="compositionally biased region" description="Pro residues" evidence="8">
    <location>
        <begin position="336"/>
        <end position="359"/>
    </location>
</feature>
<protein>
    <recommendedName>
        <fullName evidence="3">Cleavage and polyadenylation specificity factor subunit 6</fullName>
    </recommendedName>
</protein>
<keyword evidence="5 7" id="KW-0694">RNA-binding</keyword>
<feature type="compositionally biased region" description="Basic and acidic residues" evidence="8">
    <location>
        <begin position="167"/>
        <end position="195"/>
    </location>
</feature>
<feature type="compositionally biased region" description="Pro residues" evidence="8">
    <location>
        <begin position="251"/>
        <end position="267"/>
    </location>
</feature>
<comment type="similarity">
    <text evidence="2">Belongs to the RRM CPSF6/7 family.</text>
</comment>
<feature type="region of interest" description="Disordered" evidence="8">
    <location>
        <begin position="1"/>
        <end position="65"/>
    </location>
</feature>
<evidence type="ECO:0000259" key="9">
    <source>
        <dbReference type="PROSITE" id="PS50102"/>
    </source>
</evidence>
<feature type="compositionally biased region" description="Polar residues" evidence="8">
    <location>
        <begin position="198"/>
        <end position="221"/>
    </location>
</feature>
<dbReference type="GO" id="GO:0003723">
    <property type="term" value="F:RNA binding"/>
    <property type="evidence" value="ECO:0007669"/>
    <property type="project" value="UniProtKB-UniRule"/>
</dbReference>
<dbReference type="InterPro" id="IPR034769">
    <property type="entry name" value="CPSF6_RRM"/>
</dbReference>
<dbReference type="PRINTS" id="PR01217">
    <property type="entry name" value="PRICHEXTENSN"/>
</dbReference>
<dbReference type="InterPro" id="IPR000504">
    <property type="entry name" value="RRM_dom"/>
</dbReference>
<gene>
    <name evidence="10" type="ORF">JTE90_011621</name>
</gene>
<dbReference type="Gene3D" id="3.30.70.330">
    <property type="match status" value="1"/>
</dbReference>
<dbReference type="CDD" id="cd12643">
    <property type="entry name" value="RRM_CFIm68"/>
    <property type="match status" value="1"/>
</dbReference>
<dbReference type="InterPro" id="IPR012677">
    <property type="entry name" value="Nucleotide-bd_a/b_plait_sf"/>
</dbReference>
<dbReference type="InterPro" id="IPR035979">
    <property type="entry name" value="RBD_domain_sf"/>
</dbReference>
<dbReference type="Pfam" id="PF25524">
    <property type="entry name" value="RSLD_CPSF6"/>
    <property type="match status" value="1"/>
</dbReference>
<dbReference type="GO" id="GO:0006397">
    <property type="term" value="P:mRNA processing"/>
    <property type="evidence" value="ECO:0007669"/>
    <property type="project" value="UniProtKB-KW"/>
</dbReference>
<name>A0AAV6U3A2_9ARAC</name>
<feature type="domain" description="RRM" evidence="9">
    <location>
        <begin position="68"/>
        <end position="148"/>
    </location>
</feature>
<dbReference type="InterPro" id="IPR057951">
    <property type="entry name" value="CPSF6/7_RSLD_N"/>
</dbReference>
<proteinExistence type="inferred from homology"/>
<keyword evidence="4" id="KW-0507">mRNA processing</keyword>
<evidence type="ECO:0000256" key="7">
    <source>
        <dbReference type="PROSITE-ProRule" id="PRU00176"/>
    </source>
</evidence>
<dbReference type="SMART" id="SM00360">
    <property type="entry name" value="RRM"/>
    <property type="match status" value="1"/>
</dbReference>